<comment type="caution">
    <text evidence="4">The sequence shown here is derived from an EMBL/GenBank/DDBJ whole genome shotgun (WGS) entry which is preliminary data.</text>
</comment>
<dbReference type="RefSeq" id="WP_345642265.1">
    <property type="nucleotide sequence ID" value="NZ_BAABEP010000005.1"/>
</dbReference>
<dbReference type="EMBL" id="BAABEP010000005">
    <property type="protein sequence ID" value="GAA3716274.1"/>
    <property type="molecule type" value="Genomic_DNA"/>
</dbReference>
<dbReference type="Gene3D" id="3.90.226.10">
    <property type="entry name" value="2-enoyl-CoA Hydratase, Chain A, domain 1"/>
    <property type="match status" value="1"/>
</dbReference>
<sequence>MSRPPGARTQGPRTQGTRTAPPARHTAGAPDAVVEAVRAALSEDPPPAGTVDRVHLARLDGTAVVTLAAPASHNALTLGSWKRLEEVFGQLAGDRGLRVVVVRGAGDRAFAAGADITEFPHTRLTAADATEYNESIARALRSVERLPVPVVAAVRGLAVGGGCELAAACDIRIATESSRFGIPVGRLGVILGYTETTALARTIGPAALKYLLFSGDLVDAETALGLGLAQRVVPDAEFEAEVAGFVAGVHRQSAITMRAAKLVTGMHGRPLTAADSELLSRLTVEAYEGDDLKEGVAAFRERRPADFGRTRGPRASGAADAPHTHATVKEN</sequence>
<dbReference type="Pfam" id="PF00378">
    <property type="entry name" value="ECH_1"/>
    <property type="match status" value="1"/>
</dbReference>
<organism evidence="4 5">
    <name type="scientific">Streptomyces tremellae</name>
    <dbReference type="NCBI Taxonomy" id="1124239"/>
    <lineage>
        <taxon>Bacteria</taxon>
        <taxon>Bacillati</taxon>
        <taxon>Actinomycetota</taxon>
        <taxon>Actinomycetes</taxon>
        <taxon>Kitasatosporales</taxon>
        <taxon>Streptomycetaceae</taxon>
        <taxon>Streptomyces</taxon>
    </lineage>
</organism>
<dbReference type="InterPro" id="IPR029045">
    <property type="entry name" value="ClpP/crotonase-like_dom_sf"/>
</dbReference>
<name>A0ABP7EF63_9ACTN</name>
<dbReference type="PANTHER" id="PTHR11941">
    <property type="entry name" value="ENOYL-COA HYDRATASE-RELATED"/>
    <property type="match status" value="1"/>
</dbReference>
<evidence type="ECO:0000256" key="2">
    <source>
        <dbReference type="ARBA" id="ARBA00023239"/>
    </source>
</evidence>
<accession>A0ABP7EF63</accession>
<dbReference type="InterPro" id="IPR001753">
    <property type="entry name" value="Enoyl-CoA_hydra/iso"/>
</dbReference>
<protein>
    <submittedName>
        <fullName evidence="4">Enoyl-CoA hydratase/isomerase family protein</fullName>
    </submittedName>
</protein>
<dbReference type="SUPFAM" id="SSF52096">
    <property type="entry name" value="ClpP/crotonase"/>
    <property type="match status" value="1"/>
</dbReference>
<evidence type="ECO:0000313" key="4">
    <source>
        <dbReference type="EMBL" id="GAA3716274.1"/>
    </source>
</evidence>
<proteinExistence type="inferred from homology"/>
<evidence type="ECO:0000313" key="5">
    <source>
        <dbReference type="Proteomes" id="UP001499884"/>
    </source>
</evidence>
<feature type="region of interest" description="Disordered" evidence="3">
    <location>
        <begin position="1"/>
        <end position="29"/>
    </location>
</feature>
<keyword evidence="2" id="KW-0456">Lyase</keyword>
<feature type="region of interest" description="Disordered" evidence="3">
    <location>
        <begin position="303"/>
        <end position="331"/>
    </location>
</feature>
<reference evidence="5" key="1">
    <citation type="journal article" date="2019" name="Int. J. Syst. Evol. Microbiol.">
        <title>The Global Catalogue of Microorganisms (GCM) 10K type strain sequencing project: providing services to taxonomists for standard genome sequencing and annotation.</title>
        <authorList>
            <consortium name="The Broad Institute Genomics Platform"/>
            <consortium name="The Broad Institute Genome Sequencing Center for Infectious Disease"/>
            <person name="Wu L."/>
            <person name="Ma J."/>
        </authorList>
    </citation>
    <scope>NUCLEOTIDE SEQUENCE [LARGE SCALE GENOMIC DNA]</scope>
    <source>
        <strain evidence="5">JCM 30846</strain>
    </source>
</reference>
<keyword evidence="5" id="KW-1185">Reference proteome</keyword>
<gene>
    <name evidence="4" type="ORF">GCM10023082_12420</name>
</gene>
<dbReference type="Gene3D" id="1.10.12.10">
    <property type="entry name" value="Lyase 2-enoyl-coa Hydratase, Chain A, domain 2"/>
    <property type="match status" value="1"/>
</dbReference>
<dbReference type="CDD" id="cd06558">
    <property type="entry name" value="crotonase-like"/>
    <property type="match status" value="1"/>
</dbReference>
<comment type="similarity">
    <text evidence="1">Belongs to the enoyl-CoA hydratase/isomerase family.</text>
</comment>
<evidence type="ECO:0000256" key="3">
    <source>
        <dbReference type="SAM" id="MobiDB-lite"/>
    </source>
</evidence>
<dbReference type="Proteomes" id="UP001499884">
    <property type="component" value="Unassembled WGS sequence"/>
</dbReference>
<dbReference type="PANTHER" id="PTHR11941:SF127">
    <property type="entry name" value="ENOYL-COA HYDRATASE ECHA18 (ENOYL HYDRASE) (UNSATURATED ACYL-COA HYDRATASE) (CROTONASE)-RELATED"/>
    <property type="match status" value="1"/>
</dbReference>
<feature type="compositionally biased region" description="Low complexity" evidence="3">
    <location>
        <begin position="1"/>
        <end position="20"/>
    </location>
</feature>
<dbReference type="InterPro" id="IPR014748">
    <property type="entry name" value="Enoyl-CoA_hydra_C"/>
</dbReference>
<evidence type="ECO:0000256" key="1">
    <source>
        <dbReference type="ARBA" id="ARBA00005254"/>
    </source>
</evidence>